<reference evidence="2" key="1">
    <citation type="journal article" date="2012" name="Stand. Genomic Sci.">
        <title>Permanent draft genome sequence of the gliding predator Saprospira grandis strain Sa g1 (= HR1).</title>
        <authorList>
            <person name="Mavromatis K."/>
            <person name="Chertkov O."/>
            <person name="Lapidus A."/>
            <person name="Nolan M."/>
            <person name="Lucas S."/>
            <person name="Tice H."/>
            <person name="Del Rio T.G."/>
            <person name="Cheng J.F."/>
            <person name="Han C."/>
            <person name="Tapia R."/>
            <person name="Bruce D."/>
            <person name="Goodwin L.A."/>
            <person name="Pitluck S."/>
            <person name="Huntemann M."/>
            <person name="Liolios K."/>
            <person name="Pagani I."/>
            <person name="Ivanova N."/>
            <person name="Mikhailova N."/>
            <person name="Pati A."/>
            <person name="Chen A."/>
            <person name="Palaniappan K."/>
            <person name="Land M."/>
            <person name="Brambilla E.M."/>
            <person name="Rohde M."/>
            <person name="Spring S."/>
            <person name="Goker M."/>
            <person name="Detter J.C."/>
            <person name="Bristow J."/>
            <person name="Eisen J.A."/>
            <person name="Markowitz V."/>
            <person name="Hugenholtz P."/>
            <person name="Kyrpides N.C."/>
            <person name="Klenk H.P."/>
            <person name="Woyke T."/>
        </authorList>
    </citation>
    <scope>NUCLEOTIDE SEQUENCE [LARGE SCALE GENOMIC DNA]</scope>
    <source>
        <strain evidence="2">DSM 2844</strain>
    </source>
</reference>
<sequence length="49" mass="5443">MFKFKAVEDFNPLRTIDAGSAFSMRSKSNTDGLLAGYTPYTRLLLLIDG</sequence>
<proteinExistence type="predicted"/>
<feature type="non-terminal residue" evidence="1">
    <location>
        <position position="49"/>
    </location>
</feature>
<accession>J0P4D4</accession>
<dbReference type="EMBL" id="JH719942">
    <property type="protein sequence ID" value="EJF54714.1"/>
    <property type="molecule type" value="Genomic_DNA"/>
</dbReference>
<protein>
    <submittedName>
        <fullName evidence="1">Uncharacterized protein</fullName>
    </submittedName>
</protein>
<evidence type="ECO:0000313" key="1">
    <source>
        <dbReference type="EMBL" id="EJF54714.1"/>
    </source>
</evidence>
<evidence type="ECO:0000313" key="2">
    <source>
        <dbReference type="Proteomes" id="UP000005113"/>
    </source>
</evidence>
<dbReference type="HOGENOM" id="CLU_3146628_0_0_10"/>
<organism evidence="1 2">
    <name type="scientific">Saprospira grandis DSM 2844</name>
    <dbReference type="NCBI Taxonomy" id="694433"/>
    <lineage>
        <taxon>Bacteria</taxon>
        <taxon>Pseudomonadati</taxon>
        <taxon>Bacteroidota</taxon>
        <taxon>Saprospiria</taxon>
        <taxon>Saprospirales</taxon>
        <taxon>Saprospiraceae</taxon>
        <taxon>Saprospira</taxon>
    </lineage>
</organism>
<dbReference type="Proteomes" id="UP000005113">
    <property type="component" value="Unassembled WGS sequence"/>
</dbReference>
<dbReference type="AlphaFoldDB" id="J0P4D4"/>
<name>J0P4D4_9BACT</name>
<gene>
    <name evidence="1" type="ORF">SapgrDRAFT_3065</name>
</gene>